<evidence type="ECO:0000256" key="1">
    <source>
        <dbReference type="SAM" id="Coils"/>
    </source>
</evidence>
<organism evidence="2 3">
    <name type="scientific">Candidatus Fusicatenibacter intestinigallinarum</name>
    <dbReference type="NCBI Taxonomy" id="2838598"/>
    <lineage>
        <taxon>Bacteria</taxon>
        <taxon>Bacillati</taxon>
        <taxon>Bacillota</taxon>
        <taxon>Clostridia</taxon>
        <taxon>Lachnospirales</taxon>
        <taxon>Lachnospiraceae</taxon>
        <taxon>Fusicatenibacter</taxon>
    </lineage>
</organism>
<dbReference type="Proteomes" id="UP000823849">
    <property type="component" value="Unassembled WGS sequence"/>
</dbReference>
<feature type="coiled-coil region" evidence="1">
    <location>
        <begin position="38"/>
        <end position="72"/>
    </location>
</feature>
<reference evidence="2" key="2">
    <citation type="submission" date="2021-04" db="EMBL/GenBank/DDBJ databases">
        <authorList>
            <person name="Gilroy R."/>
        </authorList>
    </citation>
    <scope>NUCLEOTIDE SEQUENCE</scope>
    <source>
        <strain evidence="2">CHK185-5351</strain>
    </source>
</reference>
<proteinExistence type="predicted"/>
<gene>
    <name evidence="2" type="ORF">H9705_04290</name>
</gene>
<dbReference type="AlphaFoldDB" id="A0A9D2N8I4"/>
<protein>
    <submittedName>
        <fullName evidence="2">Uncharacterized protein</fullName>
    </submittedName>
</protein>
<reference evidence="2" key="1">
    <citation type="journal article" date="2021" name="PeerJ">
        <title>Extensive microbial diversity within the chicken gut microbiome revealed by metagenomics and culture.</title>
        <authorList>
            <person name="Gilroy R."/>
            <person name="Ravi A."/>
            <person name="Getino M."/>
            <person name="Pursley I."/>
            <person name="Horton D.L."/>
            <person name="Alikhan N.F."/>
            <person name="Baker D."/>
            <person name="Gharbi K."/>
            <person name="Hall N."/>
            <person name="Watson M."/>
            <person name="Adriaenssens E.M."/>
            <person name="Foster-Nyarko E."/>
            <person name="Jarju S."/>
            <person name="Secka A."/>
            <person name="Antonio M."/>
            <person name="Oren A."/>
            <person name="Chaudhuri R.R."/>
            <person name="La Ragione R."/>
            <person name="Hildebrand F."/>
            <person name="Pallen M.J."/>
        </authorList>
    </citation>
    <scope>NUCLEOTIDE SEQUENCE</scope>
    <source>
        <strain evidence="2">CHK185-5351</strain>
    </source>
</reference>
<feature type="non-terminal residue" evidence="2">
    <location>
        <position position="1"/>
    </location>
</feature>
<name>A0A9D2N8I4_9FIRM</name>
<comment type="caution">
    <text evidence="2">The sequence shown here is derived from an EMBL/GenBank/DDBJ whole genome shotgun (WGS) entry which is preliminary data.</text>
</comment>
<accession>A0A9D2N8I4</accession>
<keyword evidence="1" id="KW-0175">Coiled coil</keyword>
<sequence>LLIFEHEDPNILYEEEEIRTLELEWLVMPLSDELTVVLGALAEKKDEQERLIQKQQEQAELLQKTIAEKDAVIQYKNQVIEQKRSLIREMENTKVWKAYRKYRQLKERKKE</sequence>
<evidence type="ECO:0000313" key="2">
    <source>
        <dbReference type="EMBL" id="HJC15034.1"/>
    </source>
</evidence>
<evidence type="ECO:0000313" key="3">
    <source>
        <dbReference type="Proteomes" id="UP000823849"/>
    </source>
</evidence>
<dbReference type="EMBL" id="DWWU01000019">
    <property type="protein sequence ID" value="HJC15034.1"/>
    <property type="molecule type" value="Genomic_DNA"/>
</dbReference>